<dbReference type="GO" id="GO:0003796">
    <property type="term" value="F:lysozyme activity"/>
    <property type="evidence" value="ECO:0007669"/>
    <property type="project" value="InterPro"/>
</dbReference>
<comment type="similarity">
    <text evidence="1">Belongs to the glycosyl hydrolase 25 family.</text>
</comment>
<dbReference type="InterPro" id="IPR017853">
    <property type="entry name" value="GH"/>
</dbReference>
<dbReference type="SMART" id="SM00257">
    <property type="entry name" value="LysM"/>
    <property type="match status" value="2"/>
</dbReference>
<dbReference type="Pfam" id="PF01183">
    <property type="entry name" value="Glyco_hydro_25"/>
    <property type="match status" value="1"/>
</dbReference>
<dbReference type="CDD" id="cd06414">
    <property type="entry name" value="GH25_LytC-like"/>
    <property type="match status" value="1"/>
</dbReference>
<dbReference type="PROSITE" id="PS51782">
    <property type="entry name" value="LYSM"/>
    <property type="match status" value="2"/>
</dbReference>
<evidence type="ECO:0000313" key="4">
    <source>
        <dbReference type="EMBL" id="GGB26988.1"/>
    </source>
</evidence>
<keyword evidence="5" id="KW-1185">Reference proteome</keyword>
<comment type="caution">
    <text evidence="4">The sequence shown here is derived from an EMBL/GenBank/DDBJ whole genome shotgun (WGS) entry which is preliminary data.</text>
</comment>
<dbReference type="RefSeq" id="WP_188724530.1">
    <property type="nucleotide sequence ID" value="NZ_BMJD01000001.1"/>
</dbReference>
<dbReference type="InterPro" id="IPR002053">
    <property type="entry name" value="Glyco_hydro_25"/>
</dbReference>
<evidence type="ECO:0000256" key="1">
    <source>
        <dbReference type="ARBA" id="ARBA00010646"/>
    </source>
</evidence>
<dbReference type="CDD" id="cd00118">
    <property type="entry name" value="LysM"/>
    <property type="match status" value="2"/>
</dbReference>
<dbReference type="SUPFAM" id="SSF54106">
    <property type="entry name" value="LysM domain"/>
    <property type="match status" value="2"/>
</dbReference>
<name>A0A9W5TU68_9BACI</name>
<evidence type="ECO:0000259" key="3">
    <source>
        <dbReference type="PROSITE" id="PS51782"/>
    </source>
</evidence>
<evidence type="ECO:0000313" key="5">
    <source>
        <dbReference type="Proteomes" id="UP000621492"/>
    </source>
</evidence>
<dbReference type="PROSITE" id="PS51904">
    <property type="entry name" value="GLYCOSYL_HYDROL_F25_2"/>
    <property type="match status" value="1"/>
</dbReference>
<feature type="region of interest" description="Disordered" evidence="2">
    <location>
        <begin position="207"/>
        <end position="230"/>
    </location>
</feature>
<dbReference type="AlphaFoldDB" id="A0A9W5TU68"/>
<reference evidence="4" key="1">
    <citation type="journal article" date="2014" name="Int. J. Syst. Evol. Microbiol.">
        <title>Complete genome sequence of Corynebacterium casei LMG S-19264T (=DSM 44701T), isolated from a smear-ripened cheese.</title>
        <authorList>
            <consortium name="US DOE Joint Genome Institute (JGI-PGF)"/>
            <person name="Walter F."/>
            <person name="Albersmeier A."/>
            <person name="Kalinowski J."/>
            <person name="Ruckert C."/>
        </authorList>
    </citation>
    <scope>NUCLEOTIDE SEQUENCE</scope>
    <source>
        <strain evidence="4">CGMCC 1.15454</strain>
    </source>
</reference>
<protein>
    <recommendedName>
        <fullName evidence="3">LysM domain-containing protein</fullName>
    </recommendedName>
</protein>
<dbReference type="Pfam" id="PF01476">
    <property type="entry name" value="LysM"/>
    <property type="match status" value="2"/>
</dbReference>
<feature type="domain" description="LysM" evidence="3">
    <location>
        <begin position="227"/>
        <end position="271"/>
    </location>
</feature>
<dbReference type="PANTHER" id="PTHR34135">
    <property type="entry name" value="LYSOZYME"/>
    <property type="match status" value="1"/>
</dbReference>
<accession>A0A9W5TU68</accession>
<dbReference type="PANTHER" id="PTHR34135:SF2">
    <property type="entry name" value="LYSOZYME"/>
    <property type="match status" value="1"/>
</dbReference>
<dbReference type="GO" id="GO:0016052">
    <property type="term" value="P:carbohydrate catabolic process"/>
    <property type="evidence" value="ECO:0007669"/>
    <property type="project" value="TreeGrafter"/>
</dbReference>
<dbReference type="EMBL" id="BMJD01000001">
    <property type="protein sequence ID" value="GGB26988.1"/>
    <property type="molecule type" value="Genomic_DNA"/>
</dbReference>
<dbReference type="GO" id="GO:0016998">
    <property type="term" value="P:cell wall macromolecule catabolic process"/>
    <property type="evidence" value="ECO:0007669"/>
    <property type="project" value="InterPro"/>
</dbReference>
<dbReference type="InterPro" id="IPR018392">
    <property type="entry name" value="LysM"/>
</dbReference>
<dbReference type="SUPFAM" id="SSF51445">
    <property type="entry name" value="(Trans)glycosidases"/>
    <property type="match status" value="1"/>
</dbReference>
<evidence type="ECO:0000256" key="2">
    <source>
        <dbReference type="SAM" id="MobiDB-lite"/>
    </source>
</evidence>
<dbReference type="Proteomes" id="UP000621492">
    <property type="component" value="Unassembled WGS sequence"/>
</dbReference>
<organism evidence="4 5">
    <name type="scientific">Lentibacillus populi</name>
    <dbReference type="NCBI Taxonomy" id="1827502"/>
    <lineage>
        <taxon>Bacteria</taxon>
        <taxon>Bacillati</taxon>
        <taxon>Bacillota</taxon>
        <taxon>Bacilli</taxon>
        <taxon>Bacillales</taxon>
        <taxon>Bacillaceae</taxon>
        <taxon>Lentibacillus</taxon>
    </lineage>
</organism>
<dbReference type="InterPro" id="IPR036779">
    <property type="entry name" value="LysM_dom_sf"/>
</dbReference>
<gene>
    <name evidence="4" type="ORF">GCM10011409_00330</name>
</gene>
<feature type="domain" description="LysM" evidence="3">
    <location>
        <begin position="281"/>
        <end position="325"/>
    </location>
</feature>
<dbReference type="Gene3D" id="3.20.20.80">
    <property type="entry name" value="Glycosidases"/>
    <property type="match status" value="1"/>
</dbReference>
<sequence length="326" mass="36281">MAKKGIDVSSHQGNINWDKVKADGIKFAMIRMGIGSDIESQDDARFERNVKECERVGIPWGAYLYSYALNTTQAKSEAAHALRLLKGKNPTYPIAFDMEDADHYKRNHGMPSNATLVDICHTFLDIVEDAGYYVSLYASLSWLNGKLKSSKLNRFDKWVAQWNDKCTYKGSYQMWQYTSSGKVNGISGRVDMNYAYRDFERYTSGKKEDAVDKSKPAKKPASKPKTSTYTVKSGDTLSEIAVKFGTTTSKLADLNGISNPNKIYAGQKIKVTGSAKKSSKKYHTVKSGDTVSELAVKYGSTSSLIKSWNGLADINKIYAGQKLRVK</sequence>
<reference evidence="4" key="2">
    <citation type="submission" date="2020-09" db="EMBL/GenBank/DDBJ databases">
        <authorList>
            <person name="Sun Q."/>
            <person name="Zhou Y."/>
        </authorList>
    </citation>
    <scope>NUCLEOTIDE SEQUENCE</scope>
    <source>
        <strain evidence="4">CGMCC 1.15454</strain>
    </source>
</reference>
<dbReference type="Gene3D" id="3.10.350.10">
    <property type="entry name" value="LysM domain"/>
    <property type="match status" value="2"/>
</dbReference>
<dbReference type="GO" id="GO:0009253">
    <property type="term" value="P:peptidoglycan catabolic process"/>
    <property type="evidence" value="ECO:0007669"/>
    <property type="project" value="InterPro"/>
</dbReference>
<proteinExistence type="inferred from homology"/>